<accession>E8UBG8</accession>
<dbReference type="AlphaFoldDB" id="E8UBG8"/>
<dbReference type="STRING" id="709986.Deima_2778"/>
<protein>
    <recommendedName>
        <fullName evidence="3">DinB-like domain-containing protein</fullName>
    </recommendedName>
</protein>
<dbReference type="InterPro" id="IPR034660">
    <property type="entry name" value="DinB/YfiT-like"/>
</dbReference>
<reference evidence="1 2" key="1">
    <citation type="journal article" date="2011" name="Stand. Genomic Sci.">
        <title>Complete genome sequence of Deinococcus maricopensis type strain (LB-34).</title>
        <authorList>
            <person name="Pukall R."/>
            <person name="Zeytun A."/>
            <person name="Lucas S."/>
            <person name="Lapidus A."/>
            <person name="Hammon N."/>
            <person name="Deshpande S."/>
            <person name="Nolan M."/>
            <person name="Cheng J.F."/>
            <person name="Pitluck S."/>
            <person name="Liolios K."/>
            <person name="Pagani I."/>
            <person name="Mikhailova N."/>
            <person name="Ivanova N."/>
            <person name="Mavromatis K."/>
            <person name="Pati A."/>
            <person name="Tapia R."/>
            <person name="Han C."/>
            <person name="Goodwin L."/>
            <person name="Chen A."/>
            <person name="Palaniappan K."/>
            <person name="Land M."/>
            <person name="Hauser L."/>
            <person name="Chang Y.J."/>
            <person name="Jeffries C.D."/>
            <person name="Brambilla E.M."/>
            <person name="Rohde M."/>
            <person name="Goker M."/>
            <person name="Detter J.C."/>
            <person name="Woyke T."/>
            <person name="Bristow J."/>
            <person name="Eisen J.A."/>
            <person name="Markowitz V."/>
            <person name="Hugenholtz P."/>
            <person name="Kyrpides N.C."/>
            <person name="Klenk H.P."/>
        </authorList>
    </citation>
    <scope>NUCLEOTIDE SEQUENCE [LARGE SCALE GENOMIC DNA]</scope>
    <source>
        <strain evidence="2">DSM 21211 / LMG 22137 / NRRL B-23946 / LB-34</strain>
    </source>
</reference>
<keyword evidence="2" id="KW-1185">Reference proteome</keyword>
<gene>
    <name evidence="1" type="ordered locus">Deima_2778</name>
</gene>
<dbReference type="SUPFAM" id="SSF109854">
    <property type="entry name" value="DinB/YfiT-like putative metalloenzymes"/>
    <property type="match status" value="1"/>
</dbReference>
<proteinExistence type="predicted"/>
<name>E8UBG8_DEIML</name>
<evidence type="ECO:0008006" key="3">
    <source>
        <dbReference type="Google" id="ProtNLM"/>
    </source>
</evidence>
<reference evidence="2" key="2">
    <citation type="submission" date="2011-01" db="EMBL/GenBank/DDBJ databases">
        <title>The complete genome of Deinococcus maricopensis DSM 21211.</title>
        <authorList>
            <consortium name="US DOE Joint Genome Institute (JGI-PGF)"/>
            <person name="Lucas S."/>
            <person name="Copeland A."/>
            <person name="Lapidus A."/>
            <person name="Goodwin L."/>
            <person name="Pitluck S."/>
            <person name="Kyrpides N."/>
            <person name="Mavromatis K."/>
            <person name="Pagani I."/>
            <person name="Ivanova N."/>
            <person name="Ovchinnikova G."/>
            <person name="Zeytun A."/>
            <person name="Detter J.C."/>
            <person name="Han C."/>
            <person name="Land M."/>
            <person name="Hauser L."/>
            <person name="Markowitz V."/>
            <person name="Cheng J.-F."/>
            <person name="Hugenholtz P."/>
            <person name="Woyke T."/>
            <person name="Wu D."/>
            <person name="Pukall R."/>
            <person name="Gehrich-Schroeter G."/>
            <person name="Brambilla E."/>
            <person name="Klenk H.-P."/>
            <person name="Eisen J.A."/>
        </authorList>
    </citation>
    <scope>NUCLEOTIDE SEQUENCE [LARGE SCALE GENOMIC DNA]</scope>
    <source>
        <strain evidence="2">DSM 21211 / LMG 22137 / NRRL B-23946 / LB-34</strain>
    </source>
</reference>
<evidence type="ECO:0000313" key="1">
    <source>
        <dbReference type="EMBL" id="ADV68407.1"/>
    </source>
</evidence>
<dbReference type="HOGENOM" id="CLU_1710262_0_0_0"/>
<dbReference type="Proteomes" id="UP000008635">
    <property type="component" value="Chromosome"/>
</dbReference>
<dbReference type="RefSeq" id="WP_013557911.1">
    <property type="nucleotide sequence ID" value="NC_014958.1"/>
</dbReference>
<organism evidence="1 2">
    <name type="scientific">Deinococcus maricopensis (strain DSM 21211 / LMG 22137 / NRRL B-23946 / LB-34)</name>
    <dbReference type="NCBI Taxonomy" id="709986"/>
    <lineage>
        <taxon>Bacteria</taxon>
        <taxon>Thermotogati</taxon>
        <taxon>Deinococcota</taxon>
        <taxon>Deinococci</taxon>
        <taxon>Deinococcales</taxon>
        <taxon>Deinococcaceae</taxon>
        <taxon>Deinococcus</taxon>
    </lineage>
</organism>
<sequence precursor="true">MSAATRDFLTCLLHAEFAALTAALSGVPEGHFGHADDGPRSAAWHAVSALHSAHAALALLGAPTVLPPTPHGPAATLDALQRTSALLLHALRAADDTRFAPERTGDARTVNGLAAFLRALTHHRGQVALMHKENPHDASDLAARSGQHVRPHH</sequence>
<dbReference type="EMBL" id="CP002454">
    <property type="protein sequence ID" value="ADV68407.1"/>
    <property type="molecule type" value="Genomic_DNA"/>
</dbReference>
<evidence type="ECO:0000313" key="2">
    <source>
        <dbReference type="Proteomes" id="UP000008635"/>
    </source>
</evidence>
<dbReference type="KEGG" id="dmr:Deima_2778"/>